<evidence type="ECO:0000256" key="2">
    <source>
        <dbReference type="ARBA" id="ARBA00022603"/>
    </source>
</evidence>
<dbReference type="GO" id="GO:0032259">
    <property type="term" value="P:methylation"/>
    <property type="evidence" value="ECO:0007669"/>
    <property type="project" value="UniProtKB-KW"/>
</dbReference>
<dbReference type="GO" id="GO:0005829">
    <property type="term" value="C:cytosol"/>
    <property type="evidence" value="ECO:0007669"/>
    <property type="project" value="TreeGrafter"/>
</dbReference>
<dbReference type="AlphaFoldDB" id="C1C477"/>
<dbReference type="Gene3D" id="3.40.50.150">
    <property type="entry name" value="Vaccinia Virus protein VP39"/>
    <property type="match status" value="1"/>
</dbReference>
<dbReference type="GO" id="GO:0008170">
    <property type="term" value="F:N-methyltransferase activity"/>
    <property type="evidence" value="ECO:0007669"/>
    <property type="project" value="TreeGrafter"/>
</dbReference>
<keyword evidence="4" id="KW-0949">S-adenosyl-L-methionine</keyword>
<evidence type="ECO:0000256" key="4">
    <source>
        <dbReference type="ARBA" id="ARBA00022691"/>
    </source>
</evidence>
<dbReference type="PANTHER" id="PTHR10867:SF44">
    <property type="entry name" value="NICOTINAMIDE N-METHYLTRANSFERASE ISOFORM X2"/>
    <property type="match status" value="1"/>
</dbReference>
<evidence type="ECO:0000256" key="3">
    <source>
        <dbReference type="ARBA" id="ARBA00022679"/>
    </source>
</evidence>
<proteinExistence type="evidence at transcript level"/>
<dbReference type="InterPro" id="IPR000940">
    <property type="entry name" value="NNMT_TEMT_trans"/>
</dbReference>
<reference evidence="5" key="1">
    <citation type="submission" date="2009-04" db="EMBL/GenBank/DDBJ databases">
        <title>Rana catesbeiana ESTs and full-length cDNAs.</title>
        <authorList>
            <person name="Helbing C.C."/>
            <person name="Veldhoen N."/>
            <person name="Leong J."/>
            <person name="Koop B.F."/>
        </authorList>
    </citation>
    <scope>NUCLEOTIDE SEQUENCE</scope>
    <source>
        <tissue evidence="5">Mixed tissue</tissue>
    </source>
</reference>
<gene>
    <name evidence="5" type="primary">INMT</name>
</gene>
<keyword evidence="3 5" id="KW-0808">Transferase</keyword>
<keyword evidence="2 5" id="KW-0489">Methyltransferase</keyword>
<protein>
    <submittedName>
        <fullName evidence="5">Indolethylamine N-methyltransferase</fullName>
    </submittedName>
</protein>
<evidence type="ECO:0000313" key="5">
    <source>
        <dbReference type="EMBL" id="ACO51787.1"/>
    </source>
</evidence>
<sequence>MDSTTHKLYHVHGMDSRGFLDTYFSNKEDMVFAEDSIKFPMAMFHYQFSSGRIEGTFLIDISLGSVIHNLYSASNSFKNIVILKFQEKCIMELNRWLHDRTGAYDWSHTSSAAAELEGTRDQLQEKEMCLRSSIRQILKCDFEQENTISPMLLPLADCIISAWILEVISKNEDEYMKNLEKIIKLLKPGGQLLLIASLDATYWFAGAGRFHCFKINEEFVKNAFGKLGLVIDYYAVQRRRNVSDIIDYKAMLFIVGRKGE</sequence>
<dbReference type="SUPFAM" id="SSF53335">
    <property type="entry name" value="S-adenosyl-L-methionine-dependent methyltransferases"/>
    <property type="match status" value="1"/>
</dbReference>
<name>C1C477_AQUCT</name>
<organism evidence="5">
    <name type="scientific">Aquarana catesbeiana</name>
    <name type="common">American bullfrog</name>
    <name type="synonym">Rana catesbeiana</name>
    <dbReference type="NCBI Taxonomy" id="8400"/>
    <lineage>
        <taxon>Eukaryota</taxon>
        <taxon>Metazoa</taxon>
        <taxon>Chordata</taxon>
        <taxon>Craniata</taxon>
        <taxon>Vertebrata</taxon>
        <taxon>Euteleostomi</taxon>
        <taxon>Amphibia</taxon>
        <taxon>Batrachia</taxon>
        <taxon>Anura</taxon>
        <taxon>Neobatrachia</taxon>
        <taxon>Ranoidea</taxon>
        <taxon>Ranidae</taxon>
        <taxon>Aquarana</taxon>
    </lineage>
</organism>
<dbReference type="Pfam" id="PF01234">
    <property type="entry name" value="NNMT_PNMT_TEMT"/>
    <property type="match status" value="1"/>
</dbReference>
<dbReference type="PANTHER" id="PTHR10867">
    <property type="entry name" value="NNMT/PNMT/TEMT FAMILY MEMBER"/>
    <property type="match status" value="1"/>
</dbReference>
<comment type="similarity">
    <text evidence="1">Belongs to the class I-like SAM-binding methyltransferase superfamily. NNMT/PNMT/TEMT family.</text>
</comment>
<evidence type="ECO:0000256" key="1">
    <source>
        <dbReference type="ARBA" id="ARBA00007996"/>
    </source>
</evidence>
<dbReference type="PROSITE" id="PS51681">
    <property type="entry name" value="SAM_MT_NNMT_PNMT_TEMT"/>
    <property type="match status" value="1"/>
</dbReference>
<dbReference type="InterPro" id="IPR029063">
    <property type="entry name" value="SAM-dependent_MTases_sf"/>
</dbReference>
<dbReference type="EMBL" id="BT081656">
    <property type="protein sequence ID" value="ACO51787.1"/>
    <property type="molecule type" value="mRNA"/>
</dbReference>
<accession>C1C477</accession>